<gene>
    <name evidence="7" type="ORF">CTI12_AA161020</name>
</gene>
<organism evidence="7 8">
    <name type="scientific">Artemisia annua</name>
    <name type="common">Sweet wormwood</name>
    <dbReference type="NCBI Taxonomy" id="35608"/>
    <lineage>
        <taxon>Eukaryota</taxon>
        <taxon>Viridiplantae</taxon>
        <taxon>Streptophyta</taxon>
        <taxon>Embryophyta</taxon>
        <taxon>Tracheophyta</taxon>
        <taxon>Spermatophyta</taxon>
        <taxon>Magnoliopsida</taxon>
        <taxon>eudicotyledons</taxon>
        <taxon>Gunneridae</taxon>
        <taxon>Pentapetalae</taxon>
        <taxon>asterids</taxon>
        <taxon>campanulids</taxon>
        <taxon>Asterales</taxon>
        <taxon>Asteraceae</taxon>
        <taxon>Asteroideae</taxon>
        <taxon>Anthemideae</taxon>
        <taxon>Artemisiinae</taxon>
        <taxon>Artemisia</taxon>
    </lineage>
</organism>
<dbReference type="Gene3D" id="3.30.200.20">
    <property type="entry name" value="Phosphorylase Kinase, domain 1"/>
    <property type="match status" value="2"/>
</dbReference>
<dbReference type="GO" id="GO:0004674">
    <property type="term" value="F:protein serine/threonine kinase activity"/>
    <property type="evidence" value="ECO:0007669"/>
    <property type="project" value="UniProtKB-KW"/>
</dbReference>
<dbReference type="EMBL" id="PKPP01001250">
    <property type="protein sequence ID" value="PWA84231.1"/>
    <property type="molecule type" value="Genomic_DNA"/>
</dbReference>
<dbReference type="Gene3D" id="1.10.510.10">
    <property type="entry name" value="Transferase(Phosphotransferase) domain 1"/>
    <property type="match status" value="2"/>
</dbReference>
<dbReference type="InterPro" id="IPR045272">
    <property type="entry name" value="ANXUR1/2-like"/>
</dbReference>
<feature type="domain" description="Protein kinase" evidence="6">
    <location>
        <begin position="25"/>
        <end position="304"/>
    </location>
</feature>
<dbReference type="SUPFAM" id="SSF56112">
    <property type="entry name" value="Protein kinase-like (PK-like)"/>
    <property type="match status" value="2"/>
</dbReference>
<evidence type="ECO:0000313" key="8">
    <source>
        <dbReference type="Proteomes" id="UP000245207"/>
    </source>
</evidence>
<dbReference type="AlphaFoldDB" id="A0A2U1PEL3"/>
<reference evidence="7 8" key="1">
    <citation type="journal article" date="2018" name="Mol. Plant">
        <title>The genome of Artemisia annua provides insight into the evolution of Asteraceae family and artemisinin biosynthesis.</title>
        <authorList>
            <person name="Shen Q."/>
            <person name="Zhang L."/>
            <person name="Liao Z."/>
            <person name="Wang S."/>
            <person name="Yan T."/>
            <person name="Shi P."/>
            <person name="Liu M."/>
            <person name="Fu X."/>
            <person name="Pan Q."/>
            <person name="Wang Y."/>
            <person name="Lv Z."/>
            <person name="Lu X."/>
            <person name="Zhang F."/>
            <person name="Jiang W."/>
            <person name="Ma Y."/>
            <person name="Chen M."/>
            <person name="Hao X."/>
            <person name="Li L."/>
            <person name="Tang Y."/>
            <person name="Lv G."/>
            <person name="Zhou Y."/>
            <person name="Sun X."/>
            <person name="Brodelius P.E."/>
            <person name="Rose J.K.C."/>
            <person name="Tang K."/>
        </authorList>
    </citation>
    <scope>NUCLEOTIDE SEQUENCE [LARGE SCALE GENOMIC DNA]</scope>
    <source>
        <strain evidence="8">cv. Huhao1</strain>
        <tissue evidence="7">Leaf</tissue>
    </source>
</reference>
<dbReference type="PROSITE" id="PS50011">
    <property type="entry name" value="PROTEIN_KINASE_DOM"/>
    <property type="match status" value="2"/>
</dbReference>
<comment type="caution">
    <text evidence="7">The sequence shown here is derived from an EMBL/GenBank/DDBJ whole genome shotgun (WGS) entry which is preliminary data.</text>
</comment>
<name>A0A2U1PEL3_ARTAN</name>
<dbReference type="GO" id="GO:0005524">
    <property type="term" value="F:ATP binding"/>
    <property type="evidence" value="ECO:0007669"/>
    <property type="project" value="UniProtKB-KW"/>
</dbReference>
<dbReference type="STRING" id="35608.A0A2U1PEL3"/>
<dbReference type="InterPro" id="IPR000719">
    <property type="entry name" value="Prot_kinase_dom"/>
</dbReference>
<keyword evidence="7" id="KW-0675">Receptor</keyword>
<dbReference type="PANTHER" id="PTHR27003">
    <property type="entry name" value="OS07G0166700 PROTEIN"/>
    <property type="match status" value="1"/>
</dbReference>
<keyword evidence="1" id="KW-0723">Serine/threonine-protein kinase</keyword>
<evidence type="ECO:0000313" key="7">
    <source>
        <dbReference type="EMBL" id="PWA84231.1"/>
    </source>
</evidence>
<dbReference type="InterPro" id="IPR001245">
    <property type="entry name" value="Ser-Thr/Tyr_kinase_cat_dom"/>
</dbReference>
<evidence type="ECO:0000256" key="4">
    <source>
        <dbReference type="ARBA" id="ARBA00022777"/>
    </source>
</evidence>
<evidence type="ECO:0000259" key="6">
    <source>
        <dbReference type="PROSITE" id="PS50011"/>
    </source>
</evidence>
<keyword evidence="3" id="KW-0547">Nucleotide-binding</keyword>
<evidence type="ECO:0000256" key="5">
    <source>
        <dbReference type="ARBA" id="ARBA00022840"/>
    </source>
</evidence>
<dbReference type="GO" id="GO:0004714">
    <property type="term" value="F:transmembrane receptor protein tyrosine kinase activity"/>
    <property type="evidence" value="ECO:0007669"/>
    <property type="project" value="InterPro"/>
</dbReference>
<dbReference type="Proteomes" id="UP000245207">
    <property type="component" value="Unassembled WGS sequence"/>
</dbReference>
<proteinExistence type="predicted"/>
<keyword evidence="2" id="KW-0808">Transferase</keyword>
<dbReference type="GO" id="GO:0009506">
    <property type="term" value="C:plasmodesma"/>
    <property type="evidence" value="ECO:0007669"/>
    <property type="project" value="TreeGrafter"/>
</dbReference>
<keyword evidence="5" id="KW-0067">ATP-binding</keyword>
<keyword evidence="8" id="KW-1185">Reference proteome</keyword>
<dbReference type="PANTHER" id="PTHR27003:SF383">
    <property type="entry name" value="TYROSINE-PROTEIN KINASE, NON-RECEPTOR JAK_TYK2-RELATED"/>
    <property type="match status" value="1"/>
</dbReference>
<accession>A0A2U1PEL3</accession>
<evidence type="ECO:0000256" key="1">
    <source>
        <dbReference type="ARBA" id="ARBA00022527"/>
    </source>
</evidence>
<dbReference type="Pfam" id="PF07714">
    <property type="entry name" value="PK_Tyr_Ser-Thr"/>
    <property type="match status" value="1"/>
</dbReference>
<protein>
    <submittedName>
        <fullName evidence="7">Receptor-like tyrosine-protein kinase kin-15</fullName>
    </submittedName>
</protein>
<dbReference type="OrthoDB" id="633211at2759"/>
<evidence type="ECO:0000256" key="3">
    <source>
        <dbReference type="ARBA" id="ARBA00022741"/>
    </source>
</evidence>
<dbReference type="InterPro" id="IPR011009">
    <property type="entry name" value="Kinase-like_dom_sf"/>
</dbReference>
<sequence length="729" mass="83978">MSSPIQDLDYLIIPLKDILKATNHFSNKNFIRQGGFGKIYKGKLLRSGELIDIVARRLDGKYDQGSKEFWTEVSMLSRLKHTNLVSLVGFCDEKNEKIVINKYEAKGSLDHYVTDPTLRWTKRLEICVKISHALSYIHYDVGRDFSVIHRNIKNSKILLDDNYEPKLAGFELSMTTVASQRGRLCIDYPCGSTGYVDPTYANTGSVTHKSDMYSFGIVLFEVLFGTKAITDNRDIKLAKEAKSRYENEQLEDLINPYLRTQMAGESLKIFSDIAYDCLKECRVERPSIRTVVMKLEKALEIQRLQEKKALKEEIAATREKLDKNEKTPFIIYPESRSKSKIFQMLNQRSGKADYRHVLQEKINQLQGGNPILDIRAFERAFSDWKKASCFELSMTTLASQRGRYVSIILVVALYDQGSKEFWTEVSMLSRLKHTNLVSLVGFCDEKNEKIVINKYEAKGSLDHYVTDPTLRWTKRLEICVKISHALSYIHYDVGRDFSVIHRNIKNSKILLDDNYEPKLAGFELSMTTVASQRGRLCIDYPCGSTGYVDPTYANTGSVTHKSDMYSFGIVLFEVLFGTKAITDNRDIKLAKEAKSRYENEQLEDLINPYLRTQMAGESLKIFSDIAYDCLKECRVERPSIRTVVMKLEKALEIQRLQEKKALKEEIAATREKLDKNEKTPFIIYPESRSKSKIFQMLNQRSGKADYRHVLQEKINQLQGGNPVRLFFRY</sequence>
<dbReference type="GO" id="GO:0005886">
    <property type="term" value="C:plasma membrane"/>
    <property type="evidence" value="ECO:0007669"/>
    <property type="project" value="TreeGrafter"/>
</dbReference>
<keyword evidence="4 7" id="KW-0418">Kinase</keyword>
<dbReference type="Pfam" id="PF00069">
    <property type="entry name" value="Pkinase"/>
    <property type="match status" value="1"/>
</dbReference>
<evidence type="ECO:0000256" key="2">
    <source>
        <dbReference type="ARBA" id="ARBA00022679"/>
    </source>
</evidence>
<dbReference type="FunFam" id="3.30.200.20:FF:000039">
    <property type="entry name" value="receptor-like protein kinase FERONIA"/>
    <property type="match status" value="1"/>
</dbReference>
<feature type="domain" description="Protein kinase" evidence="6">
    <location>
        <begin position="343"/>
        <end position="656"/>
    </location>
</feature>